<organism evidence="1 2">
    <name type="scientific">Cryobacterium levicorallinum</name>
    <dbReference type="NCBI Taxonomy" id="995038"/>
    <lineage>
        <taxon>Bacteria</taxon>
        <taxon>Bacillati</taxon>
        <taxon>Actinomycetota</taxon>
        <taxon>Actinomycetes</taxon>
        <taxon>Micrococcales</taxon>
        <taxon>Microbacteriaceae</taxon>
        <taxon>Cryobacterium</taxon>
    </lineage>
</organism>
<comment type="caution">
    <text evidence="1">The sequence shown here is derived from an EMBL/GenBank/DDBJ whole genome shotgun (WGS) entry which is preliminary data.</text>
</comment>
<keyword evidence="2" id="KW-1185">Reference proteome</keyword>
<sequence length="78" mass="8650">MVATMNSVLRPRWAEWENVTAPSLVVYAEPGMFTAQEAAEFINRGRDVKRVDLAGASPDGHLDSFDSRIIALRTFLLA</sequence>
<proteinExistence type="predicted"/>
<protein>
    <recommendedName>
        <fullName evidence="3">Alpha/beta hydrolase</fullName>
    </recommendedName>
</protein>
<dbReference type="Proteomes" id="UP000199681">
    <property type="component" value="Unassembled WGS sequence"/>
</dbReference>
<dbReference type="EMBL" id="FOPW01000011">
    <property type="protein sequence ID" value="SFH68624.1"/>
    <property type="molecule type" value="Genomic_DNA"/>
</dbReference>
<gene>
    <name evidence="1" type="ORF">SAMN05216274_111109</name>
</gene>
<name>A0ABY1EFQ0_9MICO</name>
<reference evidence="1 2" key="1">
    <citation type="submission" date="2016-10" db="EMBL/GenBank/DDBJ databases">
        <authorList>
            <person name="Varghese N."/>
            <person name="Submissions S."/>
        </authorList>
    </citation>
    <scope>NUCLEOTIDE SEQUENCE [LARGE SCALE GENOMIC DNA]</scope>
    <source>
        <strain evidence="1 2">GMCC 1.11211</strain>
    </source>
</reference>
<evidence type="ECO:0000313" key="1">
    <source>
        <dbReference type="EMBL" id="SFH68624.1"/>
    </source>
</evidence>
<accession>A0ABY1EFQ0</accession>
<evidence type="ECO:0008006" key="3">
    <source>
        <dbReference type="Google" id="ProtNLM"/>
    </source>
</evidence>
<evidence type="ECO:0000313" key="2">
    <source>
        <dbReference type="Proteomes" id="UP000199681"/>
    </source>
</evidence>